<sequence length="840" mass="91965">MSGRIQPPQGAAKPSWQDLGGRWQLAGAVSEAWRFHRWHVAPEQPVGAFARASWVDALVPGSVHDALIRAGQIRDPNFGLASLQAEWVSARQWVYRRTFRVELAPSARLFLCFEGVDYSAEVYLNGDRLGTLAGTHTPARFEVSRLDRERAHLLVVVLHEPPAEAGQLGRTSQTQTLKARAGYWWDFGTRLVHVGLWRSVTLQGDAGQAVVDVFPRVLLNEDLSRAEVRLDLEQDGVPSLPVTAELVHPDGRREQVTGPASSLAFCLEPPELWWPAALGRQPLYTVRVWAEGSPPVERRFGVRRVALVHNRASRERGARPYTLEVNGQAMYIRGFNMVPSDLIPGREGVAERERTLIGYALAAHANLLRYNGVGPLASETVLDECDERGLLVWQEMPLTSSGTDNVPPQSPGFLANLERDLPALVRALRHHPSVVLLSAGNELTDEAHRPVAETHPTVARMAQLLQASDGTRPFLPTSPSGPEYDLSVPVARARPHDLHDVHGPWHYRGVRDSYLPHTVNRSLAHSEFGCQAASRLSTLQHYLTDGPVWPMNDLNPQVVHHGEWWLMAHRIEEVFGPVEDPGRYVRLTQAAQADVLRHALGWNRARRGECSLSLVWQLNEPWPNAHNTSVIDYDLKPKFSYYRCREANAPVALHLGLPAPVGDGPLTACPQVLSDTPGSGRLTLQLHTVTGMMVAHDSRPVSWPAPGQPLTLPLPASPCLLRAELRGDGGLLARTEQWVAPEAPTPFAPLVQAPATSLSVASSAHGLVVRNGGASVASWVSLEAPAGIREHFSDSGFALLPGEEREVLVSLRTPGGPPASTTLTVQALNAPPVTLSWVTA</sequence>
<evidence type="ECO:0000313" key="17">
    <source>
        <dbReference type="Proteomes" id="UP001595998"/>
    </source>
</evidence>
<evidence type="ECO:0000256" key="5">
    <source>
        <dbReference type="ARBA" id="ARBA00012754"/>
    </source>
</evidence>
<dbReference type="Gene3D" id="2.60.120.260">
    <property type="entry name" value="Galactose-binding domain-like"/>
    <property type="match status" value="1"/>
</dbReference>
<accession>A0ABV8XR89</accession>
<evidence type="ECO:0000259" key="14">
    <source>
        <dbReference type="Pfam" id="PF17753"/>
    </source>
</evidence>
<name>A0ABV8XR89_9DEIO</name>
<dbReference type="InterPro" id="IPR036156">
    <property type="entry name" value="Beta-gal/glucu_dom_sf"/>
</dbReference>
<dbReference type="GO" id="GO:0016787">
    <property type="term" value="F:hydrolase activity"/>
    <property type="evidence" value="ECO:0007669"/>
    <property type="project" value="UniProtKB-KW"/>
</dbReference>
<feature type="domain" description="Beta-mannosidase-like galactose-binding" evidence="15">
    <location>
        <begin position="52"/>
        <end position="198"/>
    </location>
</feature>
<dbReference type="SUPFAM" id="SSF49303">
    <property type="entry name" value="beta-Galactosidase/glucuronidase domain"/>
    <property type="match status" value="2"/>
</dbReference>
<evidence type="ECO:0000256" key="10">
    <source>
        <dbReference type="ARBA" id="ARBA00023180"/>
    </source>
</evidence>
<gene>
    <name evidence="16" type="ORF">ACFOZ9_13790</name>
</gene>
<keyword evidence="8 16" id="KW-0378">Hydrolase</keyword>
<dbReference type="SUPFAM" id="SSF49785">
    <property type="entry name" value="Galactose-binding domain-like"/>
    <property type="match status" value="1"/>
</dbReference>
<dbReference type="Gene3D" id="3.20.20.80">
    <property type="entry name" value="Glycosidases"/>
    <property type="match status" value="1"/>
</dbReference>
<evidence type="ECO:0000256" key="12">
    <source>
        <dbReference type="ARBA" id="ARBA00032581"/>
    </source>
</evidence>
<evidence type="ECO:0000256" key="1">
    <source>
        <dbReference type="ARBA" id="ARBA00000829"/>
    </source>
</evidence>
<dbReference type="RefSeq" id="WP_380040612.1">
    <property type="nucleotide sequence ID" value="NZ_JBHSEH010000020.1"/>
</dbReference>
<keyword evidence="17" id="KW-1185">Reference proteome</keyword>
<evidence type="ECO:0000259" key="13">
    <source>
        <dbReference type="Pfam" id="PF02836"/>
    </source>
</evidence>
<comment type="caution">
    <text evidence="16">The sequence shown here is derived from an EMBL/GenBank/DDBJ whole genome shotgun (WGS) entry which is preliminary data.</text>
</comment>
<dbReference type="PANTHER" id="PTHR43730">
    <property type="entry name" value="BETA-MANNOSIDASE"/>
    <property type="match status" value="1"/>
</dbReference>
<dbReference type="InterPro" id="IPR041625">
    <property type="entry name" value="Beta-mannosidase_Ig"/>
</dbReference>
<evidence type="ECO:0000313" key="16">
    <source>
        <dbReference type="EMBL" id="MFC4427283.1"/>
    </source>
</evidence>
<evidence type="ECO:0000256" key="8">
    <source>
        <dbReference type="ARBA" id="ARBA00022801"/>
    </source>
</evidence>
<dbReference type="EC" id="3.2.1.25" evidence="5"/>
<comment type="subunit">
    <text evidence="4">Monomer.</text>
</comment>
<dbReference type="InterPro" id="IPR017853">
    <property type="entry name" value="GH"/>
</dbReference>
<dbReference type="InterPro" id="IPR050887">
    <property type="entry name" value="Beta-mannosidase_GH2"/>
</dbReference>
<dbReference type="InterPro" id="IPR054593">
    <property type="entry name" value="Beta-mannosidase-like_N2"/>
</dbReference>
<evidence type="ECO:0000256" key="2">
    <source>
        <dbReference type="ARBA" id="ARBA00003150"/>
    </source>
</evidence>
<keyword evidence="9" id="KW-1015">Disulfide bond</keyword>
<reference evidence="17" key="1">
    <citation type="journal article" date="2019" name="Int. J. Syst. Evol. Microbiol.">
        <title>The Global Catalogue of Microorganisms (GCM) 10K type strain sequencing project: providing services to taxonomists for standard genome sequencing and annotation.</title>
        <authorList>
            <consortium name="The Broad Institute Genomics Platform"/>
            <consortium name="The Broad Institute Genome Sequencing Center for Infectious Disease"/>
            <person name="Wu L."/>
            <person name="Ma J."/>
        </authorList>
    </citation>
    <scope>NUCLEOTIDE SEQUENCE [LARGE SCALE GENOMIC DNA]</scope>
    <source>
        <strain evidence="17">CCUG 56029</strain>
    </source>
</reference>
<comment type="similarity">
    <text evidence="3">Belongs to the glycosyl hydrolase 2 family.</text>
</comment>
<dbReference type="SUPFAM" id="SSF51445">
    <property type="entry name" value="(Trans)glycosidases"/>
    <property type="match status" value="1"/>
</dbReference>
<evidence type="ECO:0000256" key="6">
    <source>
        <dbReference type="ARBA" id="ARBA00015707"/>
    </source>
</evidence>
<comment type="catalytic activity">
    <reaction evidence="1">
        <text>Hydrolysis of terminal, non-reducing beta-D-mannose residues in beta-D-mannosides.</text>
        <dbReference type="EC" id="3.2.1.25"/>
    </reaction>
</comment>
<evidence type="ECO:0000256" key="4">
    <source>
        <dbReference type="ARBA" id="ARBA00011245"/>
    </source>
</evidence>
<evidence type="ECO:0000256" key="7">
    <source>
        <dbReference type="ARBA" id="ARBA00022729"/>
    </source>
</evidence>
<dbReference type="Gene3D" id="2.60.40.10">
    <property type="entry name" value="Immunoglobulins"/>
    <property type="match status" value="2"/>
</dbReference>
<dbReference type="EMBL" id="JBHSEH010000020">
    <property type="protein sequence ID" value="MFC4427283.1"/>
    <property type="molecule type" value="Genomic_DNA"/>
</dbReference>
<evidence type="ECO:0000256" key="9">
    <source>
        <dbReference type="ARBA" id="ARBA00023157"/>
    </source>
</evidence>
<keyword evidence="7" id="KW-0732">Signal</keyword>
<evidence type="ECO:0000256" key="11">
    <source>
        <dbReference type="ARBA" id="ARBA00023295"/>
    </source>
</evidence>
<proteinExistence type="inferred from homology"/>
<dbReference type="Pfam" id="PF22666">
    <property type="entry name" value="Glyco_hydro_2_N2"/>
    <property type="match status" value="1"/>
</dbReference>
<comment type="function">
    <text evidence="2">Exoglycosidase that cleaves the single beta-linked mannose residue from the non-reducing end of all N-linked glycoprotein oligosaccharides.</text>
</comment>
<dbReference type="InterPro" id="IPR013783">
    <property type="entry name" value="Ig-like_fold"/>
</dbReference>
<dbReference type="InterPro" id="IPR008979">
    <property type="entry name" value="Galactose-bd-like_sf"/>
</dbReference>
<feature type="domain" description="Beta-mannosidase Ig-fold" evidence="14">
    <location>
        <begin position="766"/>
        <end position="828"/>
    </location>
</feature>
<feature type="domain" description="Glycoside hydrolase family 2 catalytic" evidence="13">
    <location>
        <begin position="324"/>
        <end position="473"/>
    </location>
</feature>
<keyword evidence="10" id="KW-0325">Glycoprotein</keyword>
<evidence type="ECO:0000259" key="15">
    <source>
        <dbReference type="Pfam" id="PF22666"/>
    </source>
</evidence>
<dbReference type="Pfam" id="PF17753">
    <property type="entry name" value="Ig_mannosidase"/>
    <property type="match status" value="1"/>
</dbReference>
<dbReference type="Proteomes" id="UP001595998">
    <property type="component" value="Unassembled WGS sequence"/>
</dbReference>
<dbReference type="PANTHER" id="PTHR43730:SF1">
    <property type="entry name" value="BETA-MANNOSIDASE"/>
    <property type="match status" value="1"/>
</dbReference>
<dbReference type="Pfam" id="PF02836">
    <property type="entry name" value="Glyco_hydro_2_C"/>
    <property type="match status" value="1"/>
</dbReference>
<dbReference type="InterPro" id="IPR006103">
    <property type="entry name" value="Glyco_hydro_2_cat"/>
</dbReference>
<keyword evidence="11" id="KW-0326">Glycosidase</keyword>
<protein>
    <recommendedName>
        <fullName evidence="6">Beta-mannosidase</fullName>
        <ecNumber evidence="5">3.2.1.25</ecNumber>
    </recommendedName>
    <alternativeName>
        <fullName evidence="12">Lysosomal beta A mannosidase</fullName>
    </alternativeName>
</protein>
<evidence type="ECO:0000256" key="3">
    <source>
        <dbReference type="ARBA" id="ARBA00007401"/>
    </source>
</evidence>
<organism evidence="16 17">
    <name type="scientific">Deinococcus navajonensis</name>
    <dbReference type="NCBI Taxonomy" id="309884"/>
    <lineage>
        <taxon>Bacteria</taxon>
        <taxon>Thermotogati</taxon>
        <taxon>Deinococcota</taxon>
        <taxon>Deinococci</taxon>
        <taxon>Deinococcales</taxon>
        <taxon>Deinococcaceae</taxon>
        <taxon>Deinococcus</taxon>
    </lineage>
</organism>